<sequence>MTAAVERPGFLKAKRTFSGVLAFRTKRKNKTTTLASIMELEEPEEIQTPGLAVLQDIYNTSEMQSHTVQKATHSQSYSNKQTTPTVEFMSLTFTEDPTAASLPFEETPLYTPSHFDSVRPINFGSISMGEGSIEDLEPNWARSERDWPTTLSDNFTVQPKLSSLGKRRRDSEVDEDRVNAKRQRTIPIDTRPRRRSARIANASVVHSKVASIPPPPAPQRKRRFEDVEQSADEISDDILRHTKRRITGP</sequence>
<evidence type="ECO:0000256" key="1">
    <source>
        <dbReference type="SAM" id="MobiDB-lite"/>
    </source>
</evidence>
<evidence type="ECO:0000313" key="3">
    <source>
        <dbReference type="Proteomes" id="UP001218188"/>
    </source>
</evidence>
<accession>A0AAD6SG70</accession>
<dbReference type="Proteomes" id="UP001218188">
    <property type="component" value="Unassembled WGS sequence"/>
</dbReference>
<dbReference type="EMBL" id="JARJCM010000131">
    <property type="protein sequence ID" value="KAJ7026925.1"/>
    <property type="molecule type" value="Genomic_DNA"/>
</dbReference>
<organism evidence="2 3">
    <name type="scientific">Mycena alexandri</name>
    <dbReference type="NCBI Taxonomy" id="1745969"/>
    <lineage>
        <taxon>Eukaryota</taxon>
        <taxon>Fungi</taxon>
        <taxon>Dikarya</taxon>
        <taxon>Basidiomycota</taxon>
        <taxon>Agaricomycotina</taxon>
        <taxon>Agaricomycetes</taxon>
        <taxon>Agaricomycetidae</taxon>
        <taxon>Agaricales</taxon>
        <taxon>Marasmiineae</taxon>
        <taxon>Mycenaceae</taxon>
        <taxon>Mycena</taxon>
    </lineage>
</organism>
<feature type="region of interest" description="Disordered" evidence="1">
    <location>
        <begin position="162"/>
        <end position="190"/>
    </location>
</feature>
<keyword evidence="3" id="KW-1185">Reference proteome</keyword>
<name>A0AAD6SG70_9AGAR</name>
<feature type="compositionally biased region" description="Acidic residues" evidence="1">
    <location>
        <begin position="227"/>
        <end position="236"/>
    </location>
</feature>
<dbReference type="AlphaFoldDB" id="A0AAD6SG70"/>
<reference evidence="2" key="1">
    <citation type="submission" date="2023-03" db="EMBL/GenBank/DDBJ databases">
        <title>Massive genome expansion in bonnet fungi (Mycena s.s.) driven by repeated elements and novel gene families across ecological guilds.</title>
        <authorList>
            <consortium name="Lawrence Berkeley National Laboratory"/>
            <person name="Harder C.B."/>
            <person name="Miyauchi S."/>
            <person name="Viragh M."/>
            <person name="Kuo A."/>
            <person name="Thoen E."/>
            <person name="Andreopoulos B."/>
            <person name="Lu D."/>
            <person name="Skrede I."/>
            <person name="Drula E."/>
            <person name="Henrissat B."/>
            <person name="Morin E."/>
            <person name="Kohler A."/>
            <person name="Barry K."/>
            <person name="LaButti K."/>
            <person name="Morin E."/>
            <person name="Salamov A."/>
            <person name="Lipzen A."/>
            <person name="Mereny Z."/>
            <person name="Hegedus B."/>
            <person name="Baldrian P."/>
            <person name="Stursova M."/>
            <person name="Weitz H."/>
            <person name="Taylor A."/>
            <person name="Grigoriev I.V."/>
            <person name="Nagy L.G."/>
            <person name="Martin F."/>
            <person name="Kauserud H."/>
        </authorList>
    </citation>
    <scope>NUCLEOTIDE SEQUENCE</scope>
    <source>
        <strain evidence="2">CBHHK200</strain>
    </source>
</reference>
<protein>
    <submittedName>
        <fullName evidence="2">Uncharacterized protein</fullName>
    </submittedName>
</protein>
<evidence type="ECO:0000313" key="2">
    <source>
        <dbReference type="EMBL" id="KAJ7026925.1"/>
    </source>
</evidence>
<feature type="region of interest" description="Disordered" evidence="1">
    <location>
        <begin position="203"/>
        <end position="249"/>
    </location>
</feature>
<gene>
    <name evidence="2" type="ORF">C8F04DRAFT_1123720</name>
</gene>
<comment type="caution">
    <text evidence="2">The sequence shown here is derived from an EMBL/GenBank/DDBJ whole genome shotgun (WGS) entry which is preliminary data.</text>
</comment>
<proteinExistence type="predicted"/>